<feature type="region of interest" description="Disordered" evidence="1">
    <location>
        <begin position="25"/>
        <end position="78"/>
    </location>
</feature>
<sequence>MPATLIVAILVGIALGWAGAMLTASADSPEPPARAPAAAPAAPAPAPAGSAPAPAAPEPAAPTAAQGTPPGVRPLGLAEPAPAPNGLVVTALVTKMKGGVVLTLVAQNNGDKPVRTSTDELGPGKVTFRGAAAPMDMPHQAKLLAPGESLVYPCRVRLPDMDTGEMSFTFAGITIIGKVAGD</sequence>
<comment type="caution">
    <text evidence="2">The sequence shown here is derived from an EMBL/GenBank/DDBJ whole genome shotgun (WGS) entry which is preliminary data.</text>
</comment>
<gene>
    <name evidence="2" type="ORF">GCM10023321_82230</name>
</gene>
<reference evidence="3" key="1">
    <citation type="journal article" date="2019" name="Int. J. Syst. Evol. Microbiol.">
        <title>The Global Catalogue of Microorganisms (GCM) 10K type strain sequencing project: providing services to taxonomists for standard genome sequencing and annotation.</title>
        <authorList>
            <consortium name="The Broad Institute Genomics Platform"/>
            <consortium name="The Broad Institute Genome Sequencing Center for Infectious Disease"/>
            <person name="Wu L."/>
            <person name="Ma J."/>
        </authorList>
    </citation>
    <scope>NUCLEOTIDE SEQUENCE [LARGE SCALE GENOMIC DNA]</scope>
    <source>
        <strain evidence="3">JCM 18303</strain>
    </source>
</reference>
<feature type="compositionally biased region" description="Low complexity" evidence="1">
    <location>
        <begin position="61"/>
        <end position="70"/>
    </location>
</feature>
<feature type="compositionally biased region" description="Low complexity" evidence="1">
    <location>
        <begin position="35"/>
        <end position="53"/>
    </location>
</feature>
<evidence type="ECO:0000256" key="1">
    <source>
        <dbReference type="SAM" id="MobiDB-lite"/>
    </source>
</evidence>
<evidence type="ECO:0000313" key="2">
    <source>
        <dbReference type="EMBL" id="GAA5175683.1"/>
    </source>
</evidence>
<evidence type="ECO:0000313" key="3">
    <source>
        <dbReference type="Proteomes" id="UP001428817"/>
    </source>
</evidence>
<protein>
    <submittedName>
        <fullName evidence="2">Uncharacterized protein</fullName>
    </submittedName>
</protein>
<keyword evidence="3" id="KW-1185">Reference proteome</keyword>
<dbReference type="Proteomes" id="UP001428817">
    <property type="component" value="Unassembled WGS sequence"/>
</dbReference>
<proteinExistence type="predicted"/>
<name>A0ABP9REU6_9PSEU</name>
<organism evidence="2 3">
    <name type="scientific">Pseudonocardia eucalypti</name>
    <dbReference type="NCBI Taxonomy" id="648755"/>
    <lineage>
        <taxon>Bacteria</taxon>
        <taxon>Bacillati</taxon>
        <taxon>Actinomycetota</taxon>
        <taxon>Actinomycetes</taxon>
        <taxon>Pseudonocardiales</taxon>
        <taxon>Pseudonocardiaceae</taxon>
        <taxon>Pseudonocardia</taxon>
    </lineage>
</organism>
<accession>A0ABP9REU6</accession>
<dbReference type="EMBL" id="BAABJP010000067">
    <property type="protein sequence ID" value="GAA5175683.1"/>
    <property type="molecule type" value="Genomic_DNA"/>
</dbReference>